<comment type="caution">
    <text evidence="2">The sequence shown here is derived from an EMBL/GenBank/DDBJ whole genome shotgun (WGS) entry which is preliminary data.</text>
</comment>
<dbReference type="InterPro" id="IPR031982">
    <property type="entry name" value="PilE-like"/>
</dbReference>
<organism evidence="2 3">
    <name type="scientific">Pseudomonas lundensis</name>
    <dbReference type="NCBI Taxonomy" id="86185"/>
    <lineage>
        <taxon>Bacteria</taxon>
        <taxon>Pseudomonadati</taxon>
        <taxon>Pseudomonadota</taxon>
        <taxon>Gammaproteobacteria</taxon>
        <taxon>Pseudomonadales</taxon>
        <taxon>Pseudomonadaceae</taxon>
        <taxon>Pseudomonas</taxon>
    </lineage>
</organism>
<feature type="transmembrane region" description="Helical" evidence="1">
    <location>
        <begin position="6"/>
        <end position="31"/>
    </location>
</feature>
<dbReference type="SUPFAM" id="SSF54523">
    <property type="entry name" value="Pili subunits"/>
    <property type="match status" value="1"/>
</dbReference>
<evidence type="ECO:0000313" key="3">
    <source>
        <dbReference type="Proteomes" id="UP000215788"/>
    </source>
</evidence>
<dbReference type="GO" id="GO:0043683">
    <property type="term" value="P:type IV pilus assembly"/>
    <property type="evidence" value="ECO:0007669"/>
    <property type="project" value="InterPro"/>
</dbReference>
<evidence type="ECO:0000256" key="1">
    <source>
        <dbReference type="SAM" id="Phobius"/>
    </source>
</evidence>
<reference evidence="2 3" key="1">
    <citation type="submission" date="2017-08" db="EMBL/GenBank/DDBJ databases">
        <title>Genomic and metabolic characterisation of spoilage-associated Pseudomonas species.</title>
        <authorList>
            <person name="Stanborough T."/>
            <person name="Fegan N."/>
            <person name="Powell S.M."/>
            <person name="Singh T."/>
            <person name="Tamplin M.L."/>
            <person name="Chandry P.S."/>
        </authorList>
    </citation>
    <scope>NUCLEOTIDE SEQUENCE [LARGE SCALE GENOMIC DNA]</scope>
    <source>
        <strain evidence="2 3">L1802</strain>
    </source>
</reference>
<proteinExistence type="predicted"/>
<dbReference type="Proteomes" id="UP000215788">
    <property type="component" value="Unassembled WGS sequence"/>
</dbReference>
<dbReference type="Pfam" id="PF16732">
    <property type="entry name" value="ComP_DUS"/>
    <property type="match status" value="1"/>
</dbReference>
<sequence>MFRPTAGFTMIEMMIVVAITGILGAFVYQLYSDYIKRVHRSQIVVLLSEQAQSLERFYTKNGLYSGLPDISAGNDNYSITSDLLDHAFLLTAIRKDGSPMANDSCGNYTLAHTGLTAITQAAPGLTAQQCWGR</sequence>
<keyword evidence="1" id="KW-1133">Transmembrane helix</keyword>
<evidence type="ECO:0000313" key="2">
    <source>
        <dbReference type="EMBL" id="OZY57584.1"/>
    </source>
</evidence>
<gene>
    <name evidence="2" type="ORF">CJF39_20570</name>
</gene>
<dbReference type="Pfam" id="PF07963">
    <property type="entry name" value="N_methyl"/>
    <property type="match status" value="1"/>
</dbReference>
<keyword evidence="1" id="KW-0812">Transmembrane</keyword>
<dbReference type="OrthoDB" id="5296638at2"/>
<dbReference type="AlphaFoldDB" id="A0A266N508"/>
<protein>
    <submittedName>
        <fullName evidence="2">Pilus assembly protein</fullName>
    </submittedName>
</protein>
<name>A0A266N508_9PSED</name>
<dbReference type="InterPro" id="IPR045584">
    <property type="entry name" value="Pilin-like"/>
</dbReference>
<dbReference type="RefSeq" id="WP_094995098.1">
    <property type="nucleotide sequence ID" value="NZ_JABUYM010000069.1"/>
</dbReference>
<dbReference type="NCBIfam" id="TIGR02532">
    <property type="entry name" value="IV_pilin_GFxxxE"/>
    <property type="match status" value="1"/>
</dbReference>
<dbReference type="EMBL" id="NQKI01000047">
    <property type="protein sequence ID" value="OZY57584.1"/>
    <property type="molecule type" value="Genomic_DNA"/>
</dbReference>
<accession>A0A266N508</accession>
<dbReference type="Gene3D" id="3.30.700.10">
    <property type="entry name" value="Glycoprotein, Type 4 Pilin"/>
    <property type="match status" value="1"/>
</dbReference>
<dbReference type="InterPro" id="IPR012902">
    <property type="entry name" value="N_methyl_site"/>
</dbReference>
<keyword evidence="1" id="KW-0472">Membrane</keyword>